<accession>F7C721</accession>
<dbReference type="Ensembl" id="ENSMODT00000037163.2">
    <property type="protein sequence ID" value="ENSMODP00000035576.2"/>
    <property type="gene ID" value="ENSMODG00000024778.2"/>
</dbReference>
<name>F7C721_MONDO</name>
<sequence>EEYTPQHTSMASSGKGHCCVHIVMSCYKDHVPIEKPWIHREYFHPAISMVLGGFAPRSYHDLALKQLPHTEIKYVTQQRALKPWDGKSHHIWGYHTWVDVGRLPPVFPTRPDKPYDSNVWRWLTRAEEHKCPFSKAPIPPPSWLGKNTFMHFVETHPIFSDPAKKGKVITKCEKETKESDILKARSNARVPALDIQGNIVHLENFRRYRHVTAGGRLDPNGFQLVPNPLPNLLCRGWACPNPEPHYKETLSLRLLLQPAPPLHPEMVRNFQILAQDRRPGYR</sequence>
<organism evidence="1 2">
    <name type="scientific">Monodelphis domestica</name>
    <name type="common">Gray short-tailed opossum</name>
    <dbReference type="NCBI Taxonomy" id="13616"/>
    <lineage>
        <taxon>Eukaryota</taxon>
        <taxon>Metazoa</taxon>
        <taxon>Chordata</taxon>
        <taxon>Craniata</taxon>
        <taxon>Vertebrata</taxon>
        <taxon>Euteleostomi</taxon>
        <taxon>Mammalia</taxon>
        <taxon>Metatheria</taxon>
        <taxon>Didelphimorphia</taxon>
        <taxon>Didelphidae</taxon>
        <taxon>Monodelphis</taxon>
    </lineage>
</organism>
<dbReference type="GeneTree" id="ENSGT00390000006066"/>
<proteinExistence type="predicted"/>
<dbReference type="PANTHER" id="PTHR35156">
    <property type="entry name" value="TESTIS-EXPRESSED PROTEIN 52"/>
    <property type="match status" value="1"/>
</dbReference>
<dbReference type="Proteomes" id="UP000002280">
    <property type="component" value="Chromosome 8"/>
</dbReference>
<dbReference type="HOGENOM" id="CLU_087011_0_0_1"/>
<reference evidence="1 2" key="1">
    <citation type="journal article" date="2007" name="Nature">
        <title>Genome of the marsupial Monodelphis domestica reveals innovation in non-coding sequences.</title>
        <authorList>
            <person name="Mikkelsen T.S."/>
            <person name="Wakefield M.J."/>
            <person name="Aken B."/>
            <person name="Amemiya C.T."/>
            <person name="Chang J.L."/>
            <person name="Duke S."/>
            <person name="Garber M."/>
            <person name="Gentles A.J."/>
            <person name="Goodstadt L."/>
            <person name="Heger A."/>
            <person name="Jurka J."/>
            <person name="Kamal M."/>
            <person name="Mauceli E."/>
            <person name="Searle S.M."/>
            <person name="Sharpe T."/>
            <person name="Baker M.L."/>
            <person name="Batzer M.A."/>
            <person name="Benos P.V."/>
            <person name="Belov K."/>
            <person name="Clamp M."/>
            <person name="Cook A."/>
            <person name="Cuff J."/>
            <person name="Das R."/>
            <person name="Davidow L."/>
            <person name="Deakin J.E."/>
            <person name="Fazzari M.J."/>
            <person name="Glass J.L."/>
            <person name="Grabherr M."/>
            <person name="Greally J.M."/>
            <person name="Gu W."/>
            <person name="Hore T.A."/>
            <person name="Huttley G.A."/>
            <person name="Kleber M."/>
            <person name="Jirtle R.L."/>
            <person name="Koina E."/>
            <person name="Lee J.T."/>
            <person name="Mahony S."/>
            <person name="Marra M.A."/>
            <person name="Miller R.D."/>
            <person name="Nicholls R.D."/>
            <person name="Oda M."/>
            <person name="Papenfuss A.T."/>
            <person name="Parra Z.E."/>
            <person name="Pollock D.D."/>
            <person name="Ray D.A."/>
            <person name="Schein J.E."/>
            <person name="Speed T.P."/>
            <person name="Thompson K."/>
            <person name="VandeBerg J.L."/>
            <person name="Wade C.M."/>
            <person name="Walker J.A."/>
            <person name="Waters P.D."/>
            <person name="Webber C."/>
            <person name="Weidman J.R."/>
            <person name="Xie X."/>
            <person name="Zody M.C."/>
            <person name="Baldwin J."/>
            <person name="Abdouelleil A."/>
            <person name="Abdulkadir J."/>
            <person name="Abebe A."/>
            <person name="Abera B."/>
            <person name="Abreu J."/>
            <person name="Acer S.C."/>
            <person name="Aftuck L."/>
            <person name="Alexander A."/>
            <person name="An P."/>
            <person name="Anderson E."/>
            <person name="Anderson S."/>
            <person name="Arachi H."/>
            <person name="Azer M."/>
            <person name="Bachantsang P."/>
            <person name="Barry A."/>
            <person name="Bayul T."/>
            <person name="Berlin A."/>
            <person name="Bessette D."/>
            <person name="Bloom T."/>
            <person name="Bloom T."/>
            <person name="Boguslavskiy L."/>
            <person name="Bonnet C."/>
            <person name="Boukhgalter B."/>
            <person name="Bourzgui I."/>
            <person name="Brown A."/>
            <person name="Cahill P."/>
            <person name="Channer S."/>
            <person name="Cheshatsang Y."/>
            <person name="Chuda L."/>
            <person name="Citroen M."/>
            <person name="Collymore A."/>
            <person name="Cooke P."/>
            <person name="Costello M."/>
            <person name="D'Aco K."/>
            <person name="Daza R."/>
            <person name="De Haan G."/>
            <person name="DeGray S."/>
            <person name="DeMaso C."/>
            <person name="Dhargay N."/>
            <person name="Dooley K."/>
            <person name="Dooley E."/>
            <person name="Doricent M."/>
            <person name="Dorje P."/>
            <person name="Dorjee K."/>
            <person name="Dupes A."/>
            <person name="Elong R."/>
            <person name="Falk J."/>
            <person name="Farina A."/>
            <person name="Faro S."/>
            <person name="Ferguson D."/>
            <person name="Fisher S."/>
            <person name="Foley C.D."/>
            <person name="Franke A."/>
            <person name="Friedrich D."/>
            <person name="Gadbois L."/>
            <person name="Gearin G."/>
            <person name="Gearin C.R."/>
            <person name="Giannoukos G."/>
            <person name="Goode T."/>
            <person name="Graham J."/>
            <person name="Grandbois E."/>
            <person name="Grewal S."/>
            <person name="Gyaltsen K."/>
            <person name="Hafez N."/>
            <person name="Hagos B."/>
            <person name="Hall J."/>
            <person name="Henson C."/>
            <person name="Hollinger A."/>
            <person name="Honan T."/>
            <person name="Huard M.D."/>
            <person name="Hughes L."/>
            <person name="Hurhula B."/>
            <person name="Husby M.E."/>
            <person name="Kamat A."/>
            <person name="Kanga B."/>
            <person name="Kashin S."/>
            <person name="Khazanovich D."/>
            <person name="Kisner P."/>
            <person name="Lance K."/>
            <person name="Lara M."/>
            <person name="Lee W."/>
            <person name="Lennon N."/>
            <person name="Letendre F."/>
            <person name="LeVine R."/>
            <person name="Lipovsky A."/>
            <person name="Liu X."/>
            <person name="Liu J."/>
            <person name="Liu S."/>
            <person name="Lokyitsang T."/>
            <person name="Lokyitsang Y."/>
            <person name="Lubonja R."/>
            <person name="Lui A."/>
            <person name="MacDonald P."/>
            <person name="Magnisalis V."/>
            <person name="Maru K."/>
            <person name="Matthews C."/>
            <person name="McCusker W."/>
            <person name="McDonough S."/>
            <person name="Mehta T."/>
            <person name="Meldrim J."/>
            <person name="Meneus L."/>
            <person name="Mihai O."/>
            <person name="Mihalev A."/>
            <person name="Mihova T."/>
            <person name="Mittelman R."/>
            <person name="Mlenga V."/>
            <person name="Montmayeur A."/>
            <person name="Mulrain L."/>
            <person name="Navidi A."/>
            <person name="Naylor J."/>
            <person name="Negash T."/>
            <person name="Nguyen T."/>
            <person name="Nguyen N."/>
            <person name="Nicol R."/>
            <person name="Norbu C."/>
            <person name="Norbu N."/>
            <person name="Novod N."/>
            <person name="O'Neill B."/>
            <person name="Osman S."/>
            <person name="Markiewicz E."/>
            <person name="Oyono O.L."/>
            <person name="Patti C."/>
            <person name="Phunkhang P."/>
            <person name="Pierre F."/>
            <person name="Priest M."/>
            <person name="Raghuraman S."/>
            <person name="Rege F."/>
            <person name="Reyes R."/>
            <person name="Rise C."/>
            <person name="Rogov P."/>
            <person name="Ross K."/>
            <person name="Ryan E."/>
            <person name="Settipalli S."/>
            <person name="Shea T."/>
            <person name="Sherpa N."/>
            <person name="Shi L."/>
            <person name="Shih D."/>
            <person name="Sparrow T."/>
            <person name="Spaulding J."/>
            <person name="Stalker J."/>
            <person name="Stange-Thomann N."/>
            <person name="Stavropoulos S."/>
            <person name="Stone C."/>
            <person name="Strader C."/>
            <person name="Tesfaye S."/>
            <person name="Thomson T."/>
            <person name="Thoulutsang Y."/>
            <person name="Thoulutsang D."/>
            <person name="Topham K."/>
            <person name="Topping I."/>
            <person name="Tsamla T."/>
            <person name="Vassiliev H."/>
            <person name="Vo A."/>
            <person name="Wangchuk T."/>
            <person name="Wangdi T."/>
            <person name="Weiand M."/>
            <person name="Wilkinson J."/>
            <person name="Wilson A."/>
            <person name="Yadav S."/>
            <person name="Young G."/>
            <person name="Yu Q."/>
            <person name="Zembek L."/>
            <person name="Zhong D."/>
            <person name="Zimmer A."/>
            <person name="Zwirko Z."/>
            <person name="Jaffe D.B."/>
            <person name="Alvarez P."/>
            <person name="Brockman W."/>
            <person name="Butler J."/>
            <person name="Chin C."/>
            <person name="Gnerre S."/>
            <person name="MacCallum I."/>
            <person name="Graves J.A."/>
            <person name="Ponting C.P."/>
            <person name="Breen M."/>
            <person name="Samollow P.B."/>
            <person name="Lander E.S."/>
            <person name="Lindblad-Toh K."/>
        </authorList>
    </citation>
    <scope>NUCLEOTIDE SEQUENCE [LARGE SCALE GENOMIC DNA]</scope>
</reference>
<dbReference type="Bgee" id="ENSMODG00000024778">
    <property type="expression patterns" value="Expressed in spermatid and 5 other cell types or tissues"/>
</dbReference>
<protein>
    <recommendedName>
        <fullName evidence="3">Testis expressed 52</fullName>
    </recommendedName>
</protein>
<keyword evidence="2" id="KW-1185">Reference proteome</keyword>
<dbReference type="InParanoid" id="F7C721"/>
<dbReference type="FunCoup" id="F7C721">
    <property type="interactions" value="4"/>
</dbReference>
<evidence type="ECO:0008006" key="3">
    <source>
        <dbReference type="Google" id="ProtNLM"/>
    </source>
</evidence>
<evidence type="ECO:0000313" key="1">
    <source>
        <dbReference type="Ensembl" id="ENSMODP00000035576.2"/>
    </source>
</evidence>
<dbReference type="Pfam" id="PF15046">
    <property type="entry name" value="DUF4532"/>
    <property type="match status" value="1"/>
</dbReference>
<dbReference type="OMA" id="QHTWGFH"/>
<dbReference type="eggNOG" id="ENOG502S25Y">
    <property type="taxonomic scope" value="Eukaryota"/>
</dbReference>
<dbReference type="PANTHER" id="PTHR35156:SF1">
    <property type="entry name" value="TESTIS-EXPRESSED PROTEIN 52"/>
    <property type="match status" value="1"/>
</dbReference>
<evidence type="ECO:0000313" key="2">
    <source>
        <dbReference type="Proteomes" id="UP000002280"/>
    </source>
</evidence>
<reference evidence="1" key="3">
    <citation type="submission" date="2025-09" db="UniProtKB">
        <authorList>
            <consortium name="Ensembl"/>
        </authorList>
    </citation>
    <scope>IDENTIFICATION</scope>
</reference>
<dbReference type="AlphaFoldDB" id="F7C721"/>
<reference evidence="1" key="2">
    <citation type="submission" date="2025-08" db="UniProtKB">
        <authorList>
            <consortium name="Ensembl"/>
        </authorList>
    </citation>
    <scope>IDENTIFICATION</scope>
</reference>
<dbReference type="InterPro" id="IPR029206">
    <property type="entry name" value="DUF4532"/>
</dbReference>